<comment type="similarity">
    <text evidence="6">Belongs to the peptidase M3 family.</text>
</comment>
<evidence type="ECO:0000256" key="7">
    <source>
        <dbReference type="SAM" id="MobiDB-lite"/>
    </source>
</evidence>
<evidence type="ECO:0000256" key="4">
    <source>
        <dbReference type="ARBA" id="ARBA00022833"/>
    </source>
</evidence>
<feature type="region of interest" description="Disordered" evidence="7">
    <location>
        <begin position="1"/>
        <end position="28"/>
    </location>
</feature>
<dbReference type="InterPro" id="IPR001567">
    <property type="entry name" value="Pept_M3A_M3B_dom"/>
</dbReference>
<dbReference type="OrthoDB" id="9766487at2"/>
<evidence type="ECO:0000313" key="10">
    <source>
        <dbReference type="EMBL" id="SIR37678.1"/>
    </source>
</evidence>
<dbReference type="Pfam" id="PF08439">
    <property type="entry name" value="Peptidase_M3_N"/>
    <property type="match status" value="1"/>
</dbReference>
<evidence type="ECO:0000259" key="8">
    <source>
        <dbReference type="Pfam" id="PF01432"/>
    </source>
</evidence>
<keyword evidence="3 6" id="KW-0378">Hydrolase</keyword>
<keyword evidence="11" id="KW-1185">Reference proteome</keyword>
<dbReference type="GO" id="GO:0006518">
    <property type="term" value="P:peptide metabolic process"/>
    <property type="evidence" value="ECO:0007669"/>
    <property type="project" value="TreeGrafter"/>
</dbReference>
<dbReference type="Gene3D" id="1.10.1370.20">
    <property type="entry name" value="Oligoendopeptidase f, C-terminal domain"/>
    <property type="match status" value="1"/>
</dbReference>
<feature type="domain" description="Peptidase M3A/M3B catalytic" evidence="8">
    <location>
        <begin position="357"/>
        <end position="602"/>
    </location>
</feature>
<keyword evidence="4 6" id="KW-0862">Zinc</keyword>
<dbReference type="InterPro" id="IPR042088">
    <property type="entry name" value="OligoPept_F_C"/>
</dbReference>
<dbReference type="PANTHER" id="PTHR11804">
    <property type="entry name" value="PROTEASE M3 THIMET OLIGOPEPTIDASE-RELATED"/>
    <property type="match status" value="1"/>
</dbReference>
<name>A0A8G2FLN9_ACIRU</name>
<keyword evidence="1 6" id="KW-0645">Protease</keyword>
<evidence type="ECO:0000256" key="3">
    <source>
        <dbReference type="ARBA" id="ARBA00022801"/>
    </source>
</evidence>
<evidence type="ECO:0000256" key="2">
    <source>
        <dbReference type="ARBA" id="ARBA00022723"/>
    </source>
</evidence>
<evidence type="ECO:0000256" key="6">
    <source>
        <dbReference type="RuleBase" id="RU003435"/>
    </source>
</evidence>
<evidence type="ECO:0000256" key="5">
    <source>
        <dbReference type="ARBA" id="ARBA00023049"/>
    </source>
</evidence>
<dbReference type="InterPro" id="IPR013647">
    <property type="entry name" value="OligopepF_N_dom"/>
</dbReference>
<reference evidence="10 11" key="1">
    <citation type="submission" date="2017-01" db="EMBL/GenBank/DDBJ databases">
        <authorList>
            <person name="Varghese N."/>
            <person name="Submissions S."/>
        </authorList>
    </citation>
    <scope>NUCLEOTIDE SEQUENCE [LARGE SCALE GENOMIC DNA]</scope>
    <source>
        <strain evidence="10 11">ATCC 35905</strain>
    </source>
</reference>
<dbReference type="InterPro" id="IPR045090">
    <property type="entry name" value="Pept_M3A_M3B"/>
</dbReference>
<evidence type="ECO:0000256" key="1">
    <source>
        <dbReference type="ARBA" id="ARBA00022670"/>
    </source>
</evidence>
<comment type="cofactor">
    <cofactor evidence="6">
        <name>Zn(2+)</name>
        <dbReference type="ChEBI" id="CHEBI:29105"/>
    </cofactor>
    <text evidence="6">Binds 1 zinc ion.</text>
</comment>
<dbReference type="EMBL" id="FTNE01000027">
    <property type="protein sequence ID" value="SIR37678.1"/>
    <property type="molecule type" value="Genomic_DNA"/>
</dbReference>
<dbReference type="SUPFAM" id="SSF55486">
    <property type="entry name" value="Metalloproteases ('zincins'), catalytic domain"/>
    <property type="match status" value="1"/>
</dbReference>
<protein>
    <submittedName>
        <fullName evidence="10">Oligoendopeptidase F</fullName>
    </submittedName>
</protein>
<dbReference type="NCBIfam" id="TIGR02290">
    <property type="entry name" value="M3_fam_3"/>
    <property type="match status" value="1"/>
</dbReference>
<dbReference type="InterPro" id="IPR011977">
    <property type="entry name" value="Pept_M3B_clade3"/>
</dbReference>
<dbReference type="CDD" id="cd09610">
    <property type="entry name" value="M3B_PepF"/>
    <property type="match status" value="1"/>
</dbReference>
<dbReference type="Proteomes" id="UP000186308">
    <property type="component" value="Unassembled WGS sequence"/>
</dbReference>
<keyword evidence="5 6" id="KW-0482">Metalloprotease</keyword>
<evidence type="ECO:0000259" key="9">
    <source>
        <dbReference type="Pfam" id="PF08439"/>
    </source>
</evidence>
<organism evidence="10 11">
    <name type="scientific">Acidiphilium rubrum</name>
    <dbReference type="NCBI Taxonomy" id="526"/>
    <lineage>
        <taxon>Bacteria</taxon>
        <taxon>Pseudomonadati</taxon>
        <taxon>Pseudomonadota</taxon>
        <taxon>Alphaproteobacteria</taxon>
        <taxon>Acetobacterales</taxon>
        <taxon>Acidocellaceae</taxon>
        <taxon>Acidiphilium</taxon>
    </lineage>
</organism>
<feature type="domain" description="Oligopeptidase F N-terminal" evidence="9">
    <location>
        <begin position="134"/>
        <end position="201"/>
    </location>
</feature>
<keyword evidence="2 6" id="KW-0479">Metal-binding</keyword>
<accession>A0A8G2FLN9</accession>
<dbReference type="GO" id="GO:0004222">
    <property type="term" value="F:metalloendopeptidase activity"/>
    <property type="evidence" value="ECO:0007669"/>
    <property type="project" value="InterPro"/>
</dbReference>
<dbReference type="Pfam" id="PF01432">
    <property type="entry name" value="Peptidase_M3"/>
    <property type="match status" value="1"/>
</dbReference>
<dbReference type="RefSeq" id="WP_029312972.1">
    <property type="nucleotide sequence ID" value="NZ_FTNE01000027.1"/>
</dbReference>
<dbReference type="PANTHER" id="PTHR11804:SF5">
    <property type="entry name" value="OLIGOENDOPEPTIDASE F"/>
    <property type="match status" value="1"/>
</dbReference>
<dbReference type="AlphaFoldDB" id="A0A8G2FLN9"/>
<gene>
    <name evidence="10" type="ORF">SAMN05421828_12721</name>
</gene>
<sequence length="614" mass="68714">MTRPRPLAEPDDLAGPFEPFVTGPQRGAPPEWNLTDLYFGTADPAIGEDFAQLERQSATFHAAFKDRVATLDGAALAGAIARYEAIEQRLARLHAFAQLNFSADATLAASGQFYQSVTERASDVAAPLLFFPLELNRIEDAAFEGLVADAALARYAPWLRDLRVLRAHQLGDDLEKLLHDKDVTGHSAWARLFDETIAALRVRVAGEELSFSAALNRLSDADRAMREAAGRAIGATLHQNARLFTLITNTLAKDKAIEDGWRHYATSVSARNRSNRVADEEVTALVEAVRRSYPRLSHRYYAMKARWLGLDRLEHWDRNAPLPGDDDPAIGWGEAEAHVLAAYRRFSPELAEIGQRFFDHPWIDAVPRPGKSGGAFAHPTVPDVHPYILLNYHGRARDVMTLAHELGHGIHQTLAAEQGYLMARTPLTLAETASVFGEMLTFRSLLDAETDKGRRRLMLARKIEDMLNTVVRQIAFFTFEQRLHDRRRAGELLAEEIGQIWLDVQRESLGPAFNFTDEYRMFWAYVPHFIHSPFYVYAYAFGDCLVNALYGVYRDELAVGRGEDFVERYTALLRAGGTELHGALLAPFGIDAADPAFWQRGLDVIAGFIDELED</sequence>
<dbReference type="Gene3D" id="1.20.140.70">
    <property type="entry name" value="Oligopeptidase f, N-terminal domain"/>
    <property type="match status" value="1"/>
</dbReference>
<proteinExistence type="inferred from homology"/>
<dbReference type="GO" id="GO:0046872">
    <property type="term" value="F:metal ion binding"/>
    <property type="evidence" value="ECO:0007669"/>
    <property type="project" value="UniProtKB-UniRule"/>
</dbReference>
<evidence type="ECO:0000313" key="11">
    <source>
        <dbReference type="Proteomes" id="UP000186308"/>
    </source>
</evidence>
<dbReference type="GO" id="GO:0006508">
    <property type="term" value="P:proteolysis"/>
    <property type="evidence" value="ECO:0007669"/>
    <property type="project" value="UniProtKB-KW"/>
</dbReference>
<comment type="caution">
    <text evidence="10">The sequence shown here is derived from an EMBL/GenBank/DDBJ whole genome shotgun (WGS) entry which is preliminary data.</text>
</comment>